<evidence type="ECO:0000256" key="2">
    <source>
        <dbReference type="SAM" id="Phobius"/>
    </source>
</evidence>
<proteinExistence type="predicted"/>
<keyword evidence="2" id="KW-1133">Transmembrane helix</keyword>
<dbReference type="EMBL" id="LCAK01000001">
    <property type="protein sequence ID" value="KKR89100.1"/>
    <property type="molecule type" value="Genomic_DNA"/>
</dbReference>
<dbReference type="Gene3D" id="6.10.250.3150">
    <property type="match status" value="1"/>
</dbReference>
<name>A0A0G0WXH6_9BACT</name>
<dbReference type="InterPro" id="IPR023346">
    <property type="entry name" value="Lysozyme-like_dom_sf"/>
</dbReference>
<comment type="caution">
    <text evidence="4">The sequence shown here is derived from an EMBL/GenBank/DDBJ whole genome shotgun (WGS) entry which is preliminary data.</text>
</comment>
<accession>A0A0G0WXH6</accession>
<feature type="coiled-coil region" evidence="1">
    <location>
        <begin position="71"/>
        <end position="154"/>
    </location>
</feature>
<dbReference type="AlphaFoldDB" id="A0A0G0WXH6"/>
<protein>
    <recommendedName>
        <fullName evidence="3">Transglycosylase SLT domain-containing protein</fullName>
    </recommendedName>
</protein>
<keyword evidence="2" id="KW-0472">Membrane</keyword>
<dbReference type="Pfam" id="PF13406">
    <property type="entry name" value="SLT_2"/>
    <property type="match status" value="1"/>
</dbReference>
<organism evidence="4 5">
    <name type="scientific">Candidatus Wolfebacteria bacterium GW2011_GWB1_41_12</name>
    <dbReference type="NCBI Taxonomy" id="1619006"/>
    <lineage>
        <taxon>Bacteria</taxon>
        <taxon>Candidatus Wolfeibacteriota</taxon>
    </lineage>
</organism>
<dbReference type="InterPro" id="IPR031304">
    <property type="entry name" value="SLT_2"/>
</dbReference>
<evidence type="ECO:0000259" key="3">
    <source>
        <dbReference type="Pfam" id="PF13406"/>
    </source>
</evidence>
<keyword evidence="2" id="KW-0812">Transmembrane</keyword>
<evidence type="ECO:0000313" key="5">
    <source>
        <dbReference type="Proteomes" id="UP000033918"/>
    </source>
</evidence>
<evidence type="ECO:0000256" key="1">
    <source>
        <dbReference type="SAM" id="Coils"/>
    </source>
</evidence>
<evidence type="ECO:0000313" key="4">
    <source>
        <dbReference type="EMBL" id="KKR89100.1"/>
    </source>
</evidence>
<gene>
    <name evidence="4" type="ORF">UU38_C0001G0002</name>
</gene>
<feature type="transmembrane region" description="Helical" evidence="2">
    <location>
        <begin position="33"/>
        <end position="56"/>
    </location>
</feature>
<sequence>MLRPRVLIDIKKDSGLNSFRRLSPRVSLKKGEFFFISLKSFTGIILIFIVALPFVFGLVKAPTVVSLAASSVENEDKRKTLEAELEKYENQIDEYETTIANLKKQGNTLKSEVEKLNAKIAKLNLQIKAVVLNLKRLDEEIGVTQSKIDSTQKDIDFNKIALSETLQNIYESGNKKMLEVLLANPQLSDFFNDLNNLLSVQDNLKTVLEKITSLKDQLVDEKEALALERSDATALKSYQDAQKTSIQKTQEDKNTLLKVTKGRESEYQKILVETKKTAAEIRKQIFKLLGGGELSFEEAYQLAKYAEKATGVRAALILAVLDRESALGKNVGQCDYKTAMHPKRDIPIFLEIIWELGLTSNVESGVIKVSCANADGAYGGAMGPAQFIPSTWNIYKSRITEITGNNPPSPWKNEDAFTATALYLKDAGAANASLAQERIAAARYYAGSRWQRYLWTYGARVISRAQQFEDDIAILTS</sequence>
<dbReference type="SUPFAM" id="SSF57997">
    <property type="entry name" value="Tropomyosin"/>
    <property type="match status" value="1"/>
</dbReference>
<reference evidence="4 5" key="1">
    <citation type="journal article" date="2015" name="Nature">
        <title>rRNA introns, odd ribosomes, and small enigmatic genomes across a large radiation of phyla.</title>
        <authorList>
            <person name="Brown C.T."/>
            <person name="Hug L.A."/>
            <person name="Thomas B.C."/>
            <person name="Sharon I."/>
            <person name="Castelle C.J."/>
            <person name="Singh A."/>
            <person name="Wilkins M.J."/>
            <person name="Williams K.H."/>
            <person name="Banfield J.F."/>
        </authorList>
    </citation>
    <scope>NUCLEOTIDE SEQUENCE [LARGE SCALE GENOMIC DNA]</scope>
</reference>
<keyword evidence="1" id="KW-0175">Coiled coil</keyword>
<dbReference type="Proteomes" id="UP000033918">
    <property type="component" value="Unassembled WGS sequence"/>
</dbReference>
<feature type="domain" description="Transglycosylase SLT" evidence="3">
    <location>
        <begin position="291"/>
        <end position="429"/>
    </location>
</feature>
<dbReference type="SUPFAM" id="SSF53955">
    <property type="entry name" value="Lysozyme-like"/>
    <property type="match status" value="1"/>
</dbReference>